<feature type="transmembrane region" description="Helical" evidence="1">
    <location>
        <begin position="271"/>
        <end position="295"/>
    </location>
</feature>
<proteinExistence type="predicted"/>
<feature type="transmembrane region" description="Helical" evidence="1">
    <location>
        <begin position="345"/>
        <end position="369"/>
    </location>
</feature>
<feature type="transmembrane region" description="Helical" evidence="1">
    <location>
        <begin position="127"/>
        <end position="147"/>
    </location>
</feature>
<dbReference type="OrthoDB" id="3742900at2"/>
<keyword evidence="3" id="KW-1185">Reference proteome</keyword>
<evidence type="ECO:0000313" key="2">
    <source>
        <dbReference type="EMBL" id="TWE11961.1"/>
    </source>
</evidence>
<evidence type="ECO:0000313" key="3">
    <source>
        <dbReference type="Proteomes" id="UP000318297"/>
    </source>
</evidence>
<feature type="transmembrane region" description="Helical" evidence="1">
    <location>
        <begin position="24"/>
        <end position="52"/>
    </location>
</feature>
<reference evidence="2 3" key="1">
    <citation type="submission" date="2019-06" db="EMBL/GenBank/DDBJ databases">
        <title>Sequencing the genomes of 1000 actinobacteria strains.</title>
        <authorList>
            <person name="Klenk H.-P."/>
        </authorList>
    </citation>
    <scope>NUCLEOTIDE SEQUENCE [LARGE SCALE GENOMIC DNA]</scope>
    <source>
        <strain evidence="2 3">DSM 19560</strain>
    </source>
</reference>
<feature type="transmembrane region" description="Helical" evidence="1">
    <location>
        <begin position="301"/>
        <end position="324"/>
    </location>
</feature>
<comment type="caution">
    <text evidence="2">The sequence shown here is derived from an EMBL/GenBank/DDBJ whole genome shotgun (WGS) entry which is preliminary data.</text>
</comment>
<sequence length="401" mass="41373">MSLLDRTRNLATLPKAEGRDWRQLAIAAGYGLVGAICLWLVLLVPVLVAWVADPRTSTSWTDTLSISGDAWVLAHRGHIGVTSAGAHSVVFAPLLLTALAVLLARYAATAMLAYLPDRRGSWWEGPTSYVVGYLFGGAAISLLAGFGPATPSVLSVVPGAVIVAVAGAGWALWHSEQPIAETAKDYVGQRLSLTTRRAVRPALEGVLGFLALGLVVVVALLALHLGDVRDLNSQLRPGLAGGVVLWLGQLSALPNVVLWAGSWLSGASVDLGVVSVGTSHVHGGVLPMVPVLGAVPSAGNLPVWTAVVPILPVALGAVIGWRSLAQLTTLASLKTKATTAMTASGLAAVLVLVLTWLSTAGVSGGSLAYVGPSLLVAPLLVVELLLGAVLSAVVLHWRRTR</sequence>
<evidence type="ECO:0000256" key="1">
    <source>
        <dbReference type="SAM" id="Phobius"/>
    </source>
</evidence>
<name>A0A561E8M2_9MICO</name>
<organism evidence="2 3">
    <name type="scientific">Rudaeicoccus suwonensis</name>
    <dbReference type="NCBI Taxonomy" id="657409"/>
    <lineage>
        <taxon>Bacteria</taxon>
        <taxon>Bacillati</taxon>
        <taxon>Actinomycetota</taxon>
        <taxon>Actinomycetes</taxon>
        <taxon>Micrococcales</taxon>
        <taxon>Dermacoccaceae</taxon>
        <taxon>Rudaeicoccus</taxon>
    </lineage>
</organism>
<keyword evidence="1" id="KW-1133">Transmembrane helix</keyword>
<feature type="transmembrane region" description="Helical" evidence="1">
    <location>
        <begin position="90"/>
        <end position="115"/>
    </location>
</feature>
<dbReference type="Pfam" id="PF19877">
    <property type="entry name" value="DUF6350"/>
    <property type="match status" value="1"/>
</dbReference>
<dbReference type="RefSeq" id="WP_145225582.1">
    <property type="nucleotide sequence ID" value="NZ_VIVQ01000001.1"/>
</dbReference>
<dbReference type="AlphaFoldDB" id="A0A561E8M2"/>
<gene>
    <name evidence="2" type="ORF">BKA23_0755</name>
</gene>
<dbReference type="EMBL" id="VIVQ01000001">
    <property type="protein sequence ID" value="TWE11961.1"/>
    <property type="molecule type" value="Genomic_DNA"/>
</dbReference>
<dbReference type="Proteomes" id="UP000318297">
    <property type="component" value="Unassembled WGS sequence"/>
</dbReference>
<accession>A0A561E8M2</accession>
<feature type="transmembrane region" description="Helical" evidence="1">
    <location>
        <begin position="153"/>
        <end position="173"/>
    </location>
</feature>
<protein>
    <submittedName>
        <fullName evidence="2">Uncharacterized protein</fullName>
    </submittedName>
</protein>
<feature type="transmembrane region" description="Helical" evidence="1">
    <location>
        <begin position="206"/>
        <end position="226"/>
    </location>
</feature>
<keyword evidence="1" id="KW-0812">Transmembrane</keyword>
<feature type="transmembrane region" description="Helical" evidence="1">
    <location>
        <begin position="375"/>
        <end position="397"/>
    </location>
</feature>
<dbReference type="InterPro" id="IPR045931">
    <property type="entry name" value="DUF6350"/>
</dbReference>
<feature type="transmembrane region" description="Helical" evidence="1">
    <location>
        <begin position="238"/>
        <end position="259"/>
    </location>
</feature>
<keyword evidence="1" id="KW-0472">Membrane</keyword>